<proteinExistence type="predicted"/>
<dbReference type="PANTHER" id="PTHR11070">
    <property type="entry name" value="UVRD / RECB / PCRA DNA HELICASE FAMILY MEMBER"/>
    <property type="match status" value="1"/>
</dbReference>
<dbReference type="InterPro" id="IPR014017">
    <property type="entry name" value="DNA_helicase_UvrD-like_C"/>
</dbReference>
<protein>
    <recommendedName>
        <fullName evidence="7">DNA 3'-5' helicase</fullName>
        <ecNumber evidence="7">5.6.2.4</ecNumber>
    </recommendedName>
</protein>
<dbReference type="PROSITE" id="PS51198">
    <property type="entry name" value="UVRD_HELICASE_ATP_BIND"/>
    <property type="match status" value="1"/>
</dbReference>
<dbReference type="GO" id="GO:0016787">
    <property type="term" value="F:hydrolase activity"/>
    <property type="evidence" value="ECO:0007669"/>
    <property type="project" value="UniProtKB-UniRule"/>
</dbReference>
<dbReference type="InterPro" id="IPR027417">
    <property type="entry name" value="P-loop_NTPase"/>
</dbReference>
<evidence type="ECO:0000256" key="1">
    <source>
        <dbReference type="ARBA" id="ARBA00022741"/>
    </source>
</evidence>
<evidence type="ECO:0000256" key="7">
    <source>
        <dbReference type="ARBA" id="ARBA00034808"/>
    </source>
</evidence>
<evidence type="ECO:0000256" key="3">
    <source>
        <dbReference type="ARBA" id="ARBA00022806"/>
    </source>
</evidence>
<feature type="binding site" evidence="9">
    <location>
        <begin position="68"/>
        <end position="75"/>
    </location>
    <ligand>
        <name>ATP</name>
        <dbReference type="ChEBI" id="CHEBI:30616"/>
    </ligand>
</feature>
<evidence type="ECO:0000256" key="6">
    <source>
        <dbReference type="ARBA" id="ARBA00034617"/>
    </source>
</evidence>
<dbReference type="Gene3D" id="3.40.50.300">
    <property type="entry name" value="P-loop containing nucleotide triphosphate hydrolases"/>
    <property type="match status" value="3"/>
</dbReference>
<dbReference type="GO" id="GO:0005829">
    <property type="term" value="C:cytosol"/>
    <property type="evidence" value="ECO:0007669"/>
    <property type="project" value="TreeGrafter"/>
</dbReference>
<keyword evidence="1 9" id="KW-0547">Nucleotide-binding</keyword>
<reference evidence="11" key="1">
    <citation type="submission" date="2024-05" db="EMBL/GenBank/DDBJ databases">
        <title>Draft genome assemblies of 36 bacteria isolated from hibernating arctic ground squirrels.</title>
        <authorList>
            <person name="McKee H."/>
            <person name="Mullen L."/>
            <person name="Drown D.M."/>
            <person name="Duddleston K.N."/>
        </authorList>
    </citation>
    <scope>NUCLEOTIDE SEQUENCE</scope>
    <source>
        <strain evidence="11">AN1007</strain>
    </source>
</reference>
<accession>A0AAU8N6L9</accession>
<dbReference type="GO" id="GO:0000725">
    <property type="term" value="P:recombinational repair"/>
    <property type="evidence" value="ECO:0007669"/>
    <property type="project" value="TreeGrafter"/>
</dbReference>
<gene>
    <name evidence="11" type="ORF">ABXS70_22205</name>
</gene>
<dbReference type="AlphaFoldDB" id="A0AAU8N6L9"/>
<evidence type="ECO:0000256" key="4">
    <source>
        <dbReference type="ARBA" id="ARBA00022840"/>
    </source>
</evidence>
<dbReference type="GO" id="GO:0043138">
    <property type="term" value="F:3'-5' DNA helicase activity"/>
    <property type="evidence" value="ECO:0007669"/>
    <property type="project" value="UniProtKB-EC"/>
</dbReference>
<dbReference type="Pfam" id="PF13361">
    <property type="entry name" value="UvrD_C"/>
    <property type="match status" value="1"/>
</dbReference>
<evidence type="ECO:0000256" key="8">
    <source>
        <dbReference type="ARBA" id="ARBA00048988"/>
    </source>
</evidence>
<comment type="catalytic activity">
    <reaction evidence="8">
        <text>ATP + H2O = ADP + phosphate + H(+)</text>
        <dbReference type="Rhea" id="RHEA:13065"/>
        <dbReference type="ChEBI" id="CHEBI:15377"/>
        <dbReference type="ChEBI" id="CHEBI:15378"/>
        <dbReference type="ChEBI" id="CHEBI:30616"/>
        <dbReference type="ChEBI" id="CHEBI:43474"/>
        <dbReference type="ChEBI" id="CHEBI:456216"/>
        <dbReference type="EC" id="5.6.2.4"/>
    </reaction>
</comment>
<evidence type="ECO:0000256" key="5">
    <source>
        <dbReference type="ARBA" id="ARBA00023235"/>
    </source>
</evidence>
<dbReference type="InterPro" id="IPR014016">
    <property type="entry name" value="UvrD-like_ATP-bd"/>
</dbReference>
<dbReference type="SUPFAM" id="SSF52540">
    <property type="entry name" value="P-loop containing nucleoside triphosphate hydrolases"/>
    <property type="match status" value="1"/>
</dbReference>
<evidence type="ECO:0000259" key="10">
    <source>
        <dbReference type="PROSITE" id="PS51198"/>
    </source>
</evidence>
<sequence>MNSLMLPFFWNQLAEAWVDRHSKKDEQLQNEYHWNEFIKNGTLLDGIQLSPEQLAVVQTQEKHLLISGSAGSGKSITLLGRMFKVLAEPAPSRILYVSFNPTLMQDANKRCMQSPIFRELKDVHTVHFYTYHFMVSRLLKESGLIEVGELQMSTHNLDKLDDLAQRRCKGFTEKYVKTPEYSCLPRDRSLYTSHFDGFMLEEFLWMKANGYVTEELYLDCERAGRGINPRLTKEQRYTVFQMFTAYHRYREQTYGKNYDPEDYALILLRHIEMLPDALKYDHIFIDEFQDLQPMQLKSLVLLAKKSLALSGDLKQRIYKRTPFAFKDLGIEVEGRRTHRLKINYRSTKQTMKLARSISFLDTENDREDDLLFVREGPKPEIRYYQTTDNLNRYLIREIHALRQQREDCSIAVIHRYDGDMWKTKNCKTHMLLKREFDVVGVESYGKKFNYSQQRKPVFFTDAFAVKGLEFDFVFILHFDSSHYPQKSKIDDLLRRSENDKWSNNFISDEDAIYNDEKKILYVALSRAKEKVVLLYKGETERKISPFVRLFHGPDYAAHGFTKSRYTK</sequence>
<feature type="domain" description="UvrD-like helicase ATP-binding" evidence="10">
    <location>
        <begin position="47"/>
        <end position="347"/>
    </location>
</feature>
<keyword evidence="5" id="KW-0413">Isomerase</keyword>
<evidence type="ECO:0000313" key="11">
    <source>
        <dbReference type="EMBL" id="XCP93881.1"/>
    </source>
</evidence>
<dbReference type="GO" id="GO:0005524">
    <property type="term" value="F:ATP binding"/>
    <property type="evidence" value="ECO:0007669"/>
    <property type="project" value="UniProtKB-UniRule"/>
</dbReference>
<organism evidence="11">
    <name type="scientific">Paenibacillus sp. AN1007</name>
    <dbReference type="NCBI Taxonomy" id="3151385"/>
    <lineage>
        <taxon>Bacteria</taxon>
        <taxon>Bacillati</taxon>
        <taxon>Bacillota</taxon>
        <taxon>Bacilli</taxon>
        <taxon>Bacillales</taxon>
        <taxon>Paenibacillaceae</taxon>
        <taxon>Paenibacillus</taxon>
    </lineage>
</organism>
<dbReference type="InterPro" id="IPR000212">
    <property type="entry name" value="DNA_helicase_UvrD/REP"/>
</dbReference>
<dbReference type="Pfam" id="PF00580">
    <property type="entry name" value="UvrD-helicase"/>
    <property type="match status" value="1"/>
</dbReference>
<keyword evidence="3 9" id="KW-0347">Helicase</keyword>
<dbReference type="GO" id="GO:0003677">
    <property type="term" value="F:DNA binding"/>
    <property type="evidence" value="ECO:0007669"/>
    <property type="project" value="InterPro"/>
</dbReference>
<keyword evidence="4 9" id="KW-0067">ATP-binding</keyword>
<dbReference type="EMBL" id="CP159992">
    <property type="protein sequence ID" value="XCP93881.1"/>
    <property type="molecule type" value="Genomic_DNA"/>
</dbReference>
<comment type="catalytic activity">
    <reaction evidence="6">
        <text>Couples ATP hydrolysis with the unwinding of duplex DNA by translocating in the 3'-5' direction.</text>
        <dbReference type="EC" id="5.6.2.4"/>
    </reaction>
</comment>
<dbReference type="EC" id="5.6.2.4" evidence="7"/>
<keyword evidence="2 9" id="KW-0378">Hydrolase</keyword>
<dbReference type="RefSeq" id="WP_342554228.1">
    <property type="nucleotide sequence ID" value="NZ_CP159992.1"/>
</dbReference>
<evidence type="ECO:0000256" key="2">
    <source>
        <dbReference type="ARBA" id="ARBA00022801"/>
    </source>
</evidence>
<evidence type="ECO:0000256" key="9">
    <source>
        <dbReference type="PROSITE-ProRule" id="PRU00560"/>
    </source>
</evidence>
<name>A0AAU8N6L9_9BACL</name>